<name>A0A8K0K6S8_LADFU</name>
<reference evidence="10" key="2">
    <citation type="submission" date="2017-10" db="EMBL/GenBank/DDBJ databases">
        <title>Ladona fulva Genome sequencing and assembly.</title>
        <authorList>
            <person name="Murali S."/>
            <person name="Richards S."/>
            <person name="Bandaranaike D."/>
            <person name="Bellair M."/>
            <person name="Blankenburg K."/>
            <person name="Chao H."/>
            <person name="Dinh H."/>
            <person name="Doddapaneni H."/>
            <person name="Dugan-Rocha S."/>
            <person name="Elkadiri S."/>
            <person name="Gnanaolivu R."/>
            <person name="Hernandez B."/>
            <person name="Skinner E."/>
            <person name="Javaid M."/>
            <person name="Lee S."/>
            <person name="Li M."/>
            <person name="Ming W."/>
            <person name="Munidasa M."/>
            <person name="Muniz J."/>
            <person name="Nguyen L."/>
            <person name="Hughes D."/>
            <person name="Osuji N."/>
            <person name="Pu L.-L."/>
            <person name="Puazo M."/>
            <person name="Qu C."/>
            <person name="Quiroz J."/>
            <person name="Raj R."/>
            <person name="Weissenberger G."/>
            <person name="Xin Y."/>
            <person name="Zou X."/>
            <person name="Han Y."/>
            <person name="Worley K."/>
            <person name="Muzny D."/>
            <person name="Gibbs R."/>
        </authorList>
    </citation>
    <scope>NUCLEOTIDE SEQUENCE</scope>
    <source>
        <strain evidence="10">Sampled in the wild</strain>
    </source>
</reference>
<evidence type="ECO:0000256" key="8">
    <source>
        <dbReference type="SAM" id="MobiDB-lite"/>
    </source>
</evidence>
<evidence type="ECO:0000256" key="5">
    <source>
        <dbReference type="ARBA" id="ARBA00023242"/>
    </source>
</evidence>
<comment type="caution">
    <text evidence="10">The sequence shown here is derived from an EMBL/GenBank/DDBJ whole genome shotgun (WGS) entry which is preliminary data.</text>
</comment>
<dbReference type="OrthoDB" id="10032537at2759"/>
<evidence type="ECO:0000259" key="9">
    <source>
        <dbReference type="PROSITE" id="PS50157"/>
    </source>
</evidence>
<evidence type="ECO:0000256" key="6">
    <source>
        <dbReference type="ARBA" id="ARBA00037948"/>
    </source>
</evidence>
<feature type="domain" description="C2H2-type" evidence="9">
    <location>
        <begin position="96"/>
        <end position="124"/>
    </location>
</feature>
<accession>A0A8K0K6S8</accession>
<dbReference type="GO" id="GO:0000978">
    <property type="term" value="F:RNA polymerase II cis-regulatory region sequence-specific DNA binding"/>
    <property type="evidence" value="ECO:0007669"/>
    <property type="project" value="TreeGrafter"/>
</dbReference>
<evidence type="ECO:0000313" key="11">
    <source>
        <dbReference type="Proteomes" id="UP000792457"/>
    </source>
</evidence>
<keyword evidence="4" id="KW-0862">Zinc</keyword>
<sequence length="363" mass="41549">MDIEECPQPSASPVAAKKPRTQTVLQEYYYGRIKGKSKEDLDREEVEWRANPANSSVVEFQCCVCQRMFTNNLLFMRHLMKHTQNKGNVDLTDETPVCKYCLRTFQSSPMLERHVKEDHIVKKGQLTCRICNIIFFSTLKLTEHMHNTHVELELPYSCKICGYRSSMHRDVVDHFHEFHDGSRKLQCPFCLQVVTLSGRGKHSLHNVFLFFQHIQASVKHFIQPRSIKCDKCILRFVTKSNIQEHAARDHLSCKGKPGLTRLQFKGESIIMPVPDSPSQQSTSPVLATKSLPVELPPIRLPQVNSGVNGKVKPRSKPSMLNNVGISPMMGLPQEEVKVRRVDFAVSSKCCECKGDIYQERHFL</sequence>
<protein>
    <recommendedName>
        <fullName evidence="9">C2H2-type domain-containing protein</fullName>
    </recommendedName>
</protein>
<feature type="domain" description="C2H2-type" evidence="9">
    <location>
        <begin position="156"/>
        <end position="184"/>
    </location>
</feature>
<organism evidence="10 11">
    <name type="scientific">Ladona fulva</name>
    <name type="common">Scarce chaser dragonfly</name>
    <name type="synonym">Libellula fulva</name>
    <dbReference type="NCBI Taxonomy" id="123851"/>
    <lineage>
        <taxon>Eukaryota</taxon>
        <taxon>Metazoa</taxon>
        <taxon>Ecdysozoa</taxon>
        <taxon>Arthropoda</taxon>
        <taxon>Hexapoda</taxon>
        <taxon>Insecta</taxon>
        <taxon>Pterygota</taxon>
        <taxon>Palaeoptera</taxon>
        <taxon>Odonata</taxon>
        <taxon>Epiprocta</taxon>
        <taxon>Anisoptera</taxon>
        <taxon>Libelluloidea</taxon>
        <taxon>Libellulidae</taxon>
        <taxon>Ladona</taxon>
    </lineage>
</organism>
<keyword evidence="1" id="KW-0479">Metal-binding</keyword>
<proteinExistence type="inferred from homology"/>
<evidence type="ECO:0000256" key="7">
    <source>
        <dbReference type="PROSITE-ProRule" id="PRU00042"/>
    </source>
</evidence>
<dbReference type="Proteomes" id="UP000792457">
    <property type="component" value="Unassembled WGS sequence"/>
</dbReference>
<gene>
    <name evidence="10" type="ORF">J437_LFUL000918</name>
</gene>
<dbReference type="PANTHER" id="PTHR24388">
    <property type="entry name" value="ZINC FINGER PROTEIN"/>
    <property type="match status" value="1"/>
</dbReference>
<dbReference type="GO" id="GO:0000981">
    <property type="term" value="F:DNA-binding transcription factor activity, RNA polymerase II-specific"/>
    <property type="evidence" value="ECO:0007669"/>
    <property type="project" value="TreeGrafter"/>
</dbReference>
<evidence type="ECO:0000256" key="4">
    <source>
        <dbReference type="ARBA" id="ARBA00022833"/>
    </source>
</evidence>
<evidence type="ECO:0000256" key="3">
    <source>
        <dbReference type="ARBA" id="ARBA00022771"/>
    </source>
</evidence>
<keyword evidence="2" id="KW-0677">Repeat</keyword>
<feature type="domain" description="C2H2-type" evidence="9">
    <location>
        <begin position="60"/>
        <end position="87"/>
    </location>
</feature>
<dbReference type="GO" id="GO:0008270">
    <property type="term" value="F:zinc ion binding"/>
    <property type="evidence" value="ECO:0007669"/>
    <property type="project" value="UniProtKB-KW"/>
</dbReference>
<dbReference type="InterPro" id="IPR013087">
    <property type="entry name" value="Znf_C2H2_type"/>
</dbReference>
<keyword evidence="11" id="KW-1185">Reference proteome</keyword>
<evidence type="ECO:0000256" key="2">
    <source>
        <dbReference type="ARBA" id="ARBA00022737"/>
    </source>
</evidence>
<dbReference type="Gene3D" id="3.30.160.60">
    <property type="entry name" value="Classic Zinc Finger"/>
    <property type="match status" value="2"/>
</dbReference>
<reference evidence="10" key="1">
    <citation type="submission" date="2013-04" db="EMBL/GenBank/DDBJ databases">
        <authorList>
            <person name="Qu J."/>
            <person name="Murali S.C."/>
            <person name="Bandaranaike D."/>
            <person name="Bellair M."/>
            <person name="Blankenburg K."/>
            <person name="Chao H."/>
            <person name="Dinh H."/>
            <person name="Doddapaneni H."/>
            <person name="Downs B."/>
            <person name="Dugan-Rocha S."/>
            <person name="Elkadiri S."/>
            <person name="Gnanaolivu R.D."/>
            <person name="Hernandez B."/>
            <person name="Javaid M."/>
            <person name="Jayaseelan J.C."/>
            <person name="Lee S."/>
            <person name="Li M."/>
            <person name="Ming W."/>
            <person name="Munidasa M."/>
            <person name="Muniz J."/>
            <person name="Nguyen L."/>
            <person name="Ongeri F."/>
            <person name="Osuji N."/>
            <person name="Pu L.-L."/>
            <person name="Puazo M."/>
            <person name="Qu C."/>
            <person name="Quiroz J."/>
            <person name="Raj R."/>
            <person name="Weissenberger G."/>
            <person name="Xin Y."/>
            <person name="Zou X."/>
            <person name="Han Y."/>
            <person name="Richards S."/>
            <person name="Worley K."/>
            <person name="Muzny D."/>
            <person name="Gibbs R."/>
        </authorList>
    </citation>
    <scope>NUCLEOTIDE SEQUENCE</scope>
    <source>
        <strain evidence="10">Sampled in the wild</strain>
    </source>
</reference>
<dbReference type="PANTHER" id="PTHR24388:SF90">
    <property type="entry name" value="C2H2-TYPE DOMAIN-CONTAINING PROTEIN"/>
    <property type="match status" value="1"/>
</dbReference>
<dbReference type="PROSITE" id="PS50157">
    <property type="entry name" value="ZINC_FINGER_C2H2_2"/>
    <property type="match status" value="3"/>
</dbReference>
<dbReference type="EMBL" id="KZ308428">
    <property type="protein sequence ID" value="KAG8229397.1"/>
    <property type="molecule type" value="Genomic_DNA"/>
</dbReference>
<evidence type="ECO:0000313" key="10">
    <source>
        <dbReference type="EMBL" id="KAG8229397.1"/>
    </source>
</evidence>
<comment type="similarity">
    <text evidence="6">Belongs to the snail C2H2-type zinc-finger protein family.</text>
</comment>
<evidence type="ECO:0000256" key="1">
    <source>
        <dbReference type="ARBA" id="ARBA00022723"/>
    </source>
</evidence>
<dbReference type="InterPro" id="IPR050527">
    <property type="entry name" value="Snail/Krueppel_Znf"/>
</dbReference>
<dbReference type="SMART" id="SM00355">
    <property type="entry name" value="ZnF_C2H2"/>
    <property type="match status" value="5"/>
</dbReference>
<keyword evidence="3 7" id="KW-0863">Zinc-finger</keyword>
<feature type="region of interest" description="Disordered" evidence="8">
    <location>
        <begin position="304"/>
        <end position="326"/>
    </location>
</feature>
<keyword evidence="5" id="KW-0539">Nucleus</keyword>
<dbReference type="AlphaFoldDB" id="A0A8K0K6S8"/>
<dbReference type="PROSITE" id="PS00028">
    <property type="entry name" value="ZINC_FINGER_C2H2_1"/>
    <property type="match status" value="4"/>
</dbReference>